<dbReference type="InterPro" id="IPR001977">
    <property type="entry name" value="Depp_CoAkinase"/>
</dbReference>
<gene>
    <name evidence="5" type="primary">coaE</name>
    <name evidence="7" type="ORF">OC25_21160</name>
</gene>
<dbReference type="GO" id="GO:0005737">
    <property type="term" value="C:cytoplasm"/>
    <property type="evidence" value="ECO:0007669"/>
    <property type="project" value="UniProtKB-SubCell"/>
</dbReference>
<dbReference type="OrthoDB" id="9812943at2"/>
<evidence type="ECO:0000256" key="6">
    <source>
        <dbReference type="NCBIfam" id="TIGR00152"/>
    </source>
</evidence>
<keyword evidence="8" id="KW-1185">Reference proteome</keyword>
<dbReference type="PROSITE" id="PS51219">
    <property type="entry name" value="DPCK"/>
    <property type="match status" value="1"/>
</dbReference>
<dbReference type="SUPFAM" id="SSF52540">
    <property type="entry name" value="P-loop containing nucleoside triphosphate hydrolases"/>
    <property type="match status" value="1"/>
</dbReference>
<keyword evidence="3 5" id="KW-0067">ATP-binding</keyword>
<dbReference type="RefSeq" id="WP_039480122.1">
    <property type="nucleotide sequence ID" value="NZ_JSYN01000028.1"/>
</dbReference>
<proteinExistence type="inferred from homology"/>
<keyword evidence="5" id="KW-0808">Transferase</keyword>
<evidence type="ECO:0000256" key="1">
    <source>
        <dbReference type="ARBA" id="ARBA00009018"/>
    </source>
</evidence>
<dbReference type="AlphaFoldDB" id="A0A0C1D3P4"/>
<dbReference type="InterPro" id="IPR027417">
    <property type="entry name" value="P-loop_NTPase"/>
</dbReference>
<sequence>MYKVGITGGIGSGKTTACKVFEVLGIPVFYADTVAKEIMCKDAVLVAGIKEAFGSESYFEDGKLNNKHIAGIVFNNETALKQLNALVHPAVFRAFDAWEASIPQTTPYTLKEAALLFESGSYKMCDTTILVTAPYEIKLKRVMQRDGVSAEQVKARMDKQLSDEEKSKLANHFIVNDEQQSIIEQVLALHQQFLKAAEGLKSINI</sequence>
<comment type="pathway">
    <text evidence="5">Cofactor biosynthesis; coenzyme A biosynthesis; CoA from (R)-pantothenate: step 5/5.</text>
</comment>
<dbReference type="NCBIfam" id="TIGR00152">
    <property type="entry name" value="dephospho-CoA kinase"/>
    <property type="match status" value="1"/>
</dbReference>
<dbReference type="GO" id="GO:0015937">
    <property type="term" value="P:coenzyme A biosynthetic process"/>
    <property type="evidence" value="ECO:0007669"/>
    <property type="project" value="UniProtKB-UniRule"/>
</dbReference>
<keyword evidence="2 5" id="KW-0547">Nucleotide-binding</keyword>
<comment type="similarity">
    <text evidence="1 5">Belongs to the CoaE family.</text>
</comment>
<evidence type="ECO:0000313" key="8">
    <source>
        <dbReference type="Proteomes" id="UP000031246"/>
    </source>
</evidence>
<dbReference type="Pfam" id="PF01121">
    <property type="entry name" value="CoaE"/>
    <property type="match status" value="1"/>
</dbReference>
<reference evidence="7 8" key="1">
    <citation type="submission" date="2014-10" db="EMBL/GenBank/DDBJ databases">
        <title>Pedobacter Kyungheensis.</title>
        <authorList>
            <person name="Anderson B.M."/>
            <person name="Newman J.D."/>
        </authorList>
    </citation>
    <scope>NUCLEOTIDE SEQUENCE [LARGE SCALE GENOMIC DNA]</scope>
    <source>
        <strain evidence="7 8">KACC 16221</strain>
    </source>
</reference>
<dbReference type="GO" id="GO:0004140">
    <property type="term" value="F:dephospho-CoA kinase activity"/>
    <property type="evidence" value="ECO:0007669"/>
    <property type="project" value="UniProtKB-UniRule"/>
</dbReference>
<keyword evidence="4 5" id="KW-0173">Coenzyme A biosynthesis</keyword>
<protein>
    <recommendedName>
        <fullName evidence="5 6">Dephospho-CoA kinase</fullName>
        <ecNumber evidence="5 6">2.7.1.24</ecNumber>
    </recommendedName>
    <alternativeName>
        <fullName evidence="5">Dephosphocoenzyme A kinase</fullName>
    </alternativeName>
</protein>
<comment type="catalytic activity">
    <reaction evidence="5">
        <text>3'-dephospho-CoA + ATP = ADP + CoA + H(+)</text>
        <dbReference type="Rhea" id="RHEA:18245"/>
        <dbReference type="ChEBI" id="CHEBI:15378"/>
        <dbReference type="ChEBI" id="CHEBI:30616"/>
        <dbReference type="ChEBI" id="CHEBI:57287"/>
        <dbReference type="ChEBI" id="CHEBI:57328"/>
        <dbReference type="ChEBI" id="CHEBI:456216"/>
        <dbReference type="EC" id="2.7.1.24"/>
    </reaction>
</comment>
<dbReference type="CDD" id="cd02022">
    <property type="entry name" value="DPCK"/>
    <property type="match status" value="1"/>
</dbReference>
<dbReference type="EC" id="2.7.1.24" evidence="5 6"/>
<evidence type="ECO:0000256" key="5">
    <source>
        <dbReference type="HAMAP-Rule" id="MF_00376"/>
    </source>
</evidence>
<evidence type="ECO:0000313" key="7">
    <source>
        <dbReference type="EMBL" id="KIA91556.1"/>
    </source>
</evidence>
<dbReference type="PANTHER" id="PTHR10695">
    <property type="entry name" value="DEPHOSPHO-COA KINASE-RELATED"/>
    <property type="match status" value="1"/>
</dbReference>
<dbReference type="HAMAP" id="MF_00376">
    <property type="entry name" value="Dephospho_CoA_kinase"/>
    <property type="match status" value="1"/>
</dbReference>
<evidence type="ECO:0000256" key="2">
    <source>
        <dbReference type="ARBA" id="ARBA00022741"/>
    </source>
</evidence>
<dbReference type="PANTHER" id="PTHR10695:SF46">
    <property type="entry name" value="BIFUNCTIONAL COENZYME A SYNTHASE-RELATED"/>
    <property type="match status" value="1"/>
</dbReference>
<accession>A0A0C1D3P4</accession>
<evidence type="ECO:0000256" key="4">
    <source>
        <dbReference type="ARBA" id="ARBA00022993"/>
    </source>
</evidence>
<organism evidence="7 8">
    <name type="scientific">Pedobacter kyungheensis</name>
    <dbReference type="NCBI Taxonomy" id="1069985"/>
    <lineage>
        <taxon>Bacteria</taxon>
        <taxon>Pseudomonadati</taxon>
        <taxon>Bacteroidota</taxon>
        <taxon>Sphingobacteriia</taxon>
        <taxon>Sphingobacteriales</taxon>
        <taxon>Sphingobacteriaceae</taxon>
        <taxon>Pedobacter</taxon>
    </lineage>
</organism>
<dbReference type="Gene3D" id="3.40.50.300">
    <property type="entry name" value="P-loop containing nucleotide triphosphate hydrolases"/>
    <property type="match status" value="1"/>
</dbReference>
<dbReference type="EMBL" id="JSYN01000028">
    <property type="protein sequence ID" value="KIA91556.1"/>
    <property type="molecule type" value="Genomic_DNA"/>
</dbReference>
<comment type="function">
    <text evidence="5">Catalyzes the phosphorylation of the 3'-hydroxyl group of dephosphocoenzyme A to form coenzyme A.</text>
</comment>
<evidence type="ECO:0000256" key="3">
    <source>
        <dbReference type="ARBA" id="ARBA00022840"/>
    </source>
</evidence>
<feature type="binding site" evidence="5">
    <location>
        <begin position="11"/>
        <end position="16"/>
    </location>
    <ligand>
        <name>ATP</name>
        <dbReference type="ChEBI" id="CHEBI:30616"/>
    </ligand>
</feature>
<dbReference type="Proteomes" id="UP000031246">
    <property type="component" value="Unassembled WGS sequence"/>
</dbReference>
<comment type="caution">
    <text evidence="7">The sequence shown here is derived from an EMBL/GenBank/DDBJ whole genome shotgun (WGS) entry which is preliminary data.</text>
</comment>
<keyword evidence="5 7" id="KW-0418">Kinase</keyword>
<comment type="subcellular location">
    <subcellularLocation>
        <location evidence="5">Cytoplasm</location>
    </subcellularLocation>
</comment>
<dbReference type="UniPathway" id="UPA00241">
    <property type="reaction ID" value="UER00356"/>
</dbReference>
<name>A0A0C1D3P4_9SPHI</name>
<dbReference type="GO" id="GO:0005524">
    <property type="term" value="F:ATP binding"/>
    <property type="evidence" value="ECO:0007669"/>
    <property type="project" value="UniProtKB-UniRule"/>
</dbReference>
<keyword evidence="5" id="KW-0963">Cytoplasm</keyword>